<feature type="transmembrane region" description="Helical" evidence="8">
    <location>
        <begin position="238"/>
        <end position="262"/>
    </location>
</feature>
<keyword evidence="7 8" id="KW-0472">Membrane</keyword>
<dbReference type="InterPro" id="IPR004812">
    <property type="entry name" value="Efflux_drug-R_Bcr/CmlA"/>
</dbReference>
<comment type="subcellular location">
    <subcellularLocation>
        <location evidence="8">Cell inner membrane</location>
        <topology evidence="8">Multi-pass membrane protein</topology>
    </subcellularLocation>
    <subcellularLocation>
        <location evidence="1">Cell membrane</location>
        <topology evidence="1">Multi-pass membrane protein</topology>
    </subcellularLocation>
</comment>
<reference evidence="11" key="1">
    <citation type="journal article" date="2010" name="PLoS ONE">
        <title>The complete genome sequence of Cupriavidus metallidurans strain CH34, a master survivalist in harsh and anthropogenic environments.</title>
        <authorList>
            <person name="Janssen P.J."/>
            <person name="Van Houdt R."/>
            <person name="Moors H."/>
            <person name="Monsieurs P."/>
            <person name="Morin N."/>
            <person name="Michaux A."/>
            <person name="Benotmane M.A."/>
            <person name="Leys N."/>
            <person name="Vallaeys T."/>
            <person name="Lapidus A."/>
            <person name="Monchy S."/>
            <person name="Medigue C."/>
            <person name="Taghavi S."/>
            <person name="McCorkle S."/>
            <person name="Dunn J."/>
            <person name="van der Lelie D."/>
            <person name="Mergeay M."/>
        </authorList>
    </citation>
    <scope>NUCLEOTIDE SEQUENCE [LARGE SCALE GENOMIC DNA]</scope>
    <source>
        <strain evidence="11">ATCC 43123 / DSM 2839 / NBRC 102507 / CH34</strain>
    </source>
</reference>
<dbReference type="InterPro" id="IPR011701">
    <property type="entry name" value="MFS"/>
</dbReference>
<feature type="transmembrane region" description="Helical" evidence="8">
    <location>
        <begin position="274"/>
        <end position="292"/>
    </location>
</feature>
<dbReference type="PROSITE" id="PS50850">
    <property type="entry name" value="MFS"/>
    <property type="match status" value="1"/>
</dbReference>
<evidence type="ECO:0000259" key="9">
    <source>
        <dbReference type="PROSITE" id="PS50850"/>
    </source>
</evidence>
<sequence length="426" mass="45325">MRICRLCNNCALRFRNPFMTSTKGAPSSSRFPLWLLICASLTAIAPLSIDMYLPSFPALAADLHTDIGQVQLTLGTFLVGLAIGQAFYGPISDRFGRKPPLYVGLTIYGAAAAGCAMASTVDSLMLWRFLQALGGCTGLVVSRAVIRDRMEAHESARAYSSLMLVMGLAPILAPLIGGAVLAASGWRAIFWIHCGAAVLLLWFVHVRMEESLDVQRRRTLHPVAVLRSYWELLRDREFLGYSLAAGCVQGGMFAYIAGSPFVLIELHGIDPSHYGFVFGANAFGLIGMSQVNTRLVRARALDDVLRVALFAPCVAGLVLAGTALIGWATLPVLLVCFFAFLSGLGCITPNASALALSHQSHRAGTASALMGTLQFGFGTLAGAAVSLWHDGTALPLAVVMAVCGSGAVVLRLYGRAGMRQRSQSAT</sequence>
<feature type="transmembrane region" description="Helical" evidence="8">
    <location>
        <begin position="125"/>
        <end position="146"/>
    </location>
</feature>
<keyword evidence="8" id="KW-0997">Cell inner membrane</keyword>
<dbReference type="PANTHER" id="PTHR23502">
    <property type="entry name" value="MAJOR FACILITATOR SUPERFAMILY"/>
    <property type="match status" value="1"/>
</dbReference>
<feature type="transmembrane region" description="Helical" evidence="8">
    <location>
        <begin position="394"/>
        <end position="413"/>
    </location>
</feature>
<gene>
    <name evidence="10" type="primary">bcr</name>
    <name evidence="10" type="ordered locus">Rmet_4752</name>
</gene>
<feature type="transmembrane region" description="Helical" evidence="8">
    <location>
        <begin position="70"/>
        <end position="89"/>
    </location>
</feature>
<dbReference type="GO" id="GO:0015385">
    <property type="term" value="F:sodium:proton antiporter activity"/>
    <property type="evidence" value="ECO:0007669"/>
    <property type="project" value="TreeGrafter"/>
</dbReference>
<keyword evidence="3 8" id="KW-0813">Transport</keyword>
<keyword evidence="6 8" id="KW-1133">Transmembrane helix</keyword>
<evidence type="ECO:0000313" key="10">
    <source>
        <dbReference type="EMBL" id="ABF11614.1"/>
    </source>
</evidence>
<name>Q1LE12_CUPMC</name>
<evidence type="ECO:0000256" key="8">
    <source>
        <dbReference type="RuleBase" id="RU365088"/>
    </source>
</evidence>
<feature type="transmembrane region" description="Helical" evidence="8">
    <location>
        <begin position="304"/>
        <end position="326"/>
    </location>
</feature>
<dbReference type="CDD" id="cd17320">
    <property type="entry name" value="MFS_MdfA_MDR_like"/>
    <property type="match status" value="1"/>
</dbReference>
<evidence type="ECO:0000313" key="11">
    <source>
        <dbReference type="Proteomes" id="UP000002429"/>
    </source>
</evidence>
<evidence type="ECO:0000256" key="1">
    <source>
        <dbReference type="ARBA" id="ARBA00004651"/>
    </source>
</evidence>
<dbReference type="eggNOG" id="COG2814">
    <property type="taxonomic scope" value="Bacteria"/>
</dbReference>
<feature type="domain" description="Major facilitator superfamily (MFS) profile" evidence="9">
    <location>
        <begin position="34"/>
        <end position="418"/>
    </location>
</feature>
<dbReference type="EMBL" id="CP000353">
    <property type="protein sequence ID" value="ABF11614.1"/>
    <property type="molecule type" value="Genomic_DNA"/>
</dbReference>
<evidence type="ECO:0000256" key="3">
    <source>
        <dbReference type="ARBA" id="ARBA00022448"/>
    </source>
</evidence>
<dbReference type="InterPro" id="IPR036259">
    <property type="entry name" value="MFS_trans_sf"/>
</dbReference>
<keyword evidence="11" id="KW-1185">Reference proteome</keyword>
<evidence type="ECO:0000256" key="5">
    <source>
        <dbReference type="ARBA" id="ARBA00022692"/>
    </source>
</evidence>
<dbReference type="GO" id="GO:0042910">
    <property type="term" value="F:xenobiotic transmembrane transporter activity"/>
    <property type="evidence" value="ECO:0007669"/>
    <property type="project" value="InterPro"/>
</dbReference>
<feature type="transmembrane region" description="Helical" evidence="8">
    <location>
        <begin position="158"/>
        <end position="182"/>
    </location>
</feature>
<evidence type="ECO:0000256" key="2">
    <source>
        <dbReference type="ARBA" id="ARBA00006236"/>
    </source>
</evidence>
<evidence type="ECO:0000256" key="6">
    <source>
        <dbReference type="ARBA" id="ARBA00022989"/>
    </source>
</evidence>
<keyword evidence="4" id="KW-1003">Cell membrane</keyword>
<comment type="similarity">
    <text evidence="2 8">Belongs to the major facilitator superfamily. Bcr/CmlA family.</text>
</comment>
<dbReference type="Pfam" id="PF07690">
    <property type="entry name" value="MFS_1"/>
    <property type="match status" value="1"/>
</dbReference>
<dbReference type="GO" id="GO:1990961">
    <property type="term" value="P:xenobiotic detoxification by transmembrane export across the plasma membrane"/>
    <property type="evidence" value="ECO:0007669"/>
    <property type="project" value="InterPro"/>
</dbReference>
<geneLocation type="plasmid" evidence="10 11">
    <name>megaplasmid</name>
</geneLocation>
<feature type="transmembrane region" description="Helical" evidence="8">
    <location>
        <begin position="101"/>
        <end position="119"/>
    </location>
</feature>
<dbReference type="GO" id="GO:0005886">
    <property type="term" value="C:plasma membrane"/>
    <property type="evidence" value="ECO:0007669"/>
    <property type="project" value="UniProtKB-SubCell"/>
</dbReference>
<accession>Q1LE12</accession>
<dbReference type="AlphaFoldDB" id="Q1LE12"/>
<feature type="transmembrane region" description="Helical" evidence="8">
    <location>
        <begin position="368"/>
        <end position="388"/>
    </location>
</feature>
<dbReference type="PANTHER" id="PTHR23502:SF132">
    <property type="entry name" value="POLYAMINE TRANSPORTER 2-RELATED"/>
    <property type="match status" value="1"/>
</dbReference>
<dbReference type="NCBIfam" id="NF008314">
    <property type="entry name" value="PRK11102.1"/>
    <property type="match status" value="1"/>
</dbReference>
<dbReference type="InterPro" id="IPR020846">
    <property type="entry name" value="MFS_dom"/>
</dbReference>
<protein>
    <recommendedName>
        <fullName evidence="8">Bcr/CflA family efflux transporter</fullName>
    </recommendedName>
</protein>
<evidence type="ECO:0000256" key="7">
    <source>
        <dbReference type="ARBA" id="ARBA00023136"/>
    </source>
</evidence>
<dbReference type="NCBIfam" id="TIGR00710">
    <property type="entry name" value="efflux_Bcr_CflA"/>
    <property type="match status" value="1"/>
</dbReference>
<dbReference type="Gene3D" id="1.20.1720.10">
    <property type="entry name" value="Multidrug resistance protein D"/>
    <property type="match status" value="1"/>
</dbReference>
<proteinExistence type="inferred from homology"/>
<keyword evidence="10" id="KW-0614">Plasmid</keyword>
<dbReference type="Proteomes" id="UP000002429">
    <property type="component" value="Plasmid megaplasmid"/>
</dbReference>
<dbReference type="FunFam" id="1.20.1720.10:FF:000005">
    <property type="entry name" value="Bcr/CflA family efflux transporter"/>
    <property type="match status" value="1"/>
</dbReference>
<dbReference type="KEGG" id="rme:Rmet_4752"/>
<feature type="transmembrane region" description="Helical" evidence="8">
    <location>
        <begin position="332"/>
        <end position="356"/>
    </location>
</feature>
<evidence type="ECO:0000256" key="4">
    <source>
        <dbReference type="ARBA" id="ARBA00022475"/>
    </source>
</evidence>
<feature type="transmembrane region" description="Helical" evidence="8">
    <location>
        <begin position="188"/>
        <end position="208"/>
    </location>
</feature>
<dbReference type="HOGENOM" id="CLU_001265_47_0_4"/>
<comment type="caution">
    <text evidence="8">Lacks conserved residue(s) required for the propagation of feature annotation.</text>
</comment>
<organism evidence="10 11">
    <name type="scientific">Cupriavidus metallidurans (strain ATCC 43123 / DSM 2839 / NBRC 102507 / CH34)</name>
    <name type="common">Ralstonia metallidurans</name>
    <dbReference type="NCBI Taxonomy" id="266264"/>
    <lineage>
        <taxon>Bacteria</taxon>
        <taxon>Pseudomonadati</taxon>
        <taxon>Pseudomonadota</taxon>
        <taxon>Betaproteobacteria</taxon>
        <taxon>Burkholderiales</taxon>
        <taxon>Burkholderiaceae</taxon>
        <taxon>Cupriavidus</taxon>
    </lineage>
</organism>
<dbReference type="SUPFAM" id="SSF103473">
    <property type="entry name" value="MFS general substrate transporter"/>
    <property type="match status" value="1"/>
</dbReference>
<keyword evidence="5 8" id="KW-0812">Transmembrane</keyword>